<reference evidence="8" key="1">
    <citation type="submission" date="2021-01" db="EMBL/GenBank/DDBJ databases">
        <authorList>
            <person name="Corre E."/>
            <person name="Pelletier E."/>
            <person name="Niang G."/>
            <person name="Scheremetjew M."/>
            <person name="Finn R."/>
            <person name="Kale V."/>
            <person name="Holt S."/>
            <person name="Cochrane G."/>
            <person name="Meng A."/>
            <person name="Brown T."/>
            <person name="Cohen L."/>
        </authorList>
    </citation>
    <scope>NUCLEOTIDE SEQUENCE</scope>
    <source>
        <strain evidence="8">CCMP1381</strain>
    </source>
</reference>
<dbReference type="Pfam" id="PF00083">
    <property type="entry name" value="Sugar_tr"/>
    <property type="match status" value="2"/>
</dbReference>
<evidence type="ECO:0000256" key="3">
    <source>
        <dbReference type="ARBA" id="ARBA00022989"/>
    </source>
</evidence>
<evidence type="ECO:0000256" key="4">
    <source>
        <dbReference type="ARBA" id="ARBA00023136"/>
    </source>
</evidence>
<feature type="transmembrane region" description="Helical" evidence="6">
    <location>
        <begin position="375"/>
        <end position="400"/>
    </location>
</feature>
<feature type="transmembrane region" description="Helical" evidence="6">
    <location>
        <begin position="129"/>
        <end position="152"/>
    </location>
</feature>
<feature type="transmembrane region" description="Helical" evidence="6">
    <location>
        <begin position="87"/>
        <end position="108"/>
    </location>
</feature>
<evidence type="ECO:0000313" key="8">
    <source>
        <dbReference type="EMBL" id="CAD9472442.1"/>
    </source>
</evidence>
<comment type="subcellular location">
    <subcellularLocation>
        <location evidence="1">Membrane</location>
        <topology evidence="1">Multi-pass membrane protein</topology>
    </subcellularLocation>
</comment>
<feature type="transmembrane region" description="Helical" evidence="6">
    <location>
        <begin position="55"/>
        <end position="75"/>
    </location>
</feature>
<dbReference type="PROSITE" id="PS50850">
    <property type="entry name" value="MFS"/>
    <property type="match status" value="1"/>
</dbReference>
<dbReference type="GO" id="GO:0046943">
    <property type="term" value="F:carboxylic acid transmembrane transporter activity"/>
    <property type="evidence" value="ECO:0007669"/>
    <property type="project" value="TreeGrafter"/>
</dbReference>
<dbReference type="Gene3D" id="1.20.1250.20">
    <property type="entry name" value="MFS general substrate transporter like domains"/>
    <property type="match status" value="1"/>
</dbReference>
<feature type="transmembrane region" description="Helical" evidence="6">
    <location>
        <begin position="26"/>
        <end position="46"/>
    </location>
</feature>
<feature type="transmembrane region" description="Helical" evidence="6">
    <location>
        <begin position="350"/>
        <end position="369"/>
    </location>
</feature>
<evidence type="ECO:0000256" key="6">
    <source>
        <dbReference type="SAM" id="Phobius"/>
    </source>
</evidence>
<gene>
    <name evidence="8" type="ORF">DSPE1174_LOCUS27662</name>
</gene>
<dbReference type="AlphaFoldDB" id="A0A7S2E5R6"/>
<dbReference type="PANTHER" id="PTHR23508">
    <property type="entry name" value="CARBOXYLIC ACID TRANSPORTER PROTEIN HOMOLOG"/>
    <property type="match status" value="1"/>
</dbReference>
<dbReference type="PANTHER" id="PTHR23508:SF10">
    <property type="entry name" value="CARBOXYLIC ACID TRANSPORTER PROTEIN HOMOLOG"/>
    <property type="match status" value="1"/>
</dbReference>
<accession>A0A7S2E5R6</accession>
<feature type="transmembrane region" description="Helical" evidence="6">
    <location>
        <begin position="158"/>
        <end position="177"/>
    </location>
</feature>
<dbReference type="SUPFAM" id="SSF103473">
    <property type="entry name" value="MFS general substrate transporter"/>
    <property type="match status" value="1"/>
</dbReference>
<name>A0A7S2E5R6_9STRA</name>
<protein>
    <recommendedName>
        <fullName evidence="7">Major facilitator superfamily (MFS) profile domain-containing protein</fullName>
    </recommendedName>
</protein>
<feature type="transmembrane region" description="Helical" evidence="6">
    <location>
        <begin position="282"/>
        <end position="300"/>
    </location>
</feature>
<organism evidence="8">
    <name type="scientific">Octactis speculum</name>
    <dbReference type="NCBI Taxonomy" id="3111310"/>
    <lineage>
        <taxon>Eukaryota</taxon>
        <taxon>Sar</taxon>
        <taxon>Stramenopiles</taxon>
        <taxon>Ochrophyta</taxon>
        <taxon>Dictyochophyceae</taxon>
        <taxon>Dictyochales</taxon>
        <taxon>Dictyochaceae</taxon>
        <taxon>Octactis</taxon>
    </lineage>
</organism>
<sequence>MLFLSDADGEEGLWYHEDMWGGQVDAIIKSISFVGSMIGMCVMGYLGDRIGRNPAFALTSLLMVIFSLASGLIYAPGTSAKDNNVAMGLLLVCRFFLGVGIGGCYPLASTKGAEECGSTHAIDKNQAVGVIYFWQAVGDLFPYISGMVLALLPMGDPLRFRFALSVGLFPPLAVLYMTYGSGESRQHCASSRRSYLEQVRAGFKEHDAIPNFLTTAVCWMLYDVSYYGSNQFTPRMTEKVFGDGVTVFTKCWHGAVDMLVGLPATWHSIWLLRYWGTKRVQLSGFASIAVSSVIVAVVWTPLTSDDASEGSAYILFAIYLLFYYAVNWGAKMGAFVLPQEVYKPEIRATFTGLAAAAGKFGAIVGIWLFEAVTPIIGLVPVMLFVAALSTVGALLSHFYISDGLWDSQKAQMAEQQRSQSTPYDALTLERDAHSSHNPSIQSNPLQYGGDSEN</sequence>
<dbReference type="InterPro" id="IPR005828">
    <property type="entry name" value="MFS_sugar_transport-like"/>
</dbReference>
<keyword evidence="2 6" id="KW-0812">Transmembrane</keyword>
<feature type="transmembrane region" description="Helical" evidence="6">
    <location>
        <begin position="312"/>
        <end position="330"/>
    </location>
</feature>
<dbReference type="GO" id="GO:0005886">
    <property type="term" value="C:plasma membrane"/>
    <property type="evidence" value="ECO:0007669"/>
    <property type="project" value="TreeGrafter"/>
</dbReference>
<feature type="compositionally biased region" description="Polar residues" evidence="5">
    <location>
        <begin position="435"/>
        <end position="445"/>
    </location>
</feature>
<evidence type="ECO:0000256" key="2">
    <source>
        <dbReference type="ARBA" id="ARBA00022692"/>
    </source>
</evidence>
<evidence type="ECO:0000256" key="1">
    <source>
        <dbReference type="ARBA" id="ARBA00004141"/>
    </source>
</evidence>
<feature type="domain" description="Major facilitator superfamily (MFS) profile" evidence="7">
    <location>
        <begin position="1"/>
        <end position="404"/>
    </location>
</feature>
<evidence type="ECO:0000259" key="7">
    <source>
        <dbReference type="PROSITE" id="PS50850"/>
    </source>
</evidence>
<feature type="region of interest" description="Disordered" evidence="5">
    <location>
        <begin position="415"/>
        <end position="453"/>
    </location>
</feature>
<keyword evidence="4 6" id="KW-0472">Membrane</keyword>
<dbReference type="InterPro" id="IPR036259">
    <property type="entry name" value="MFS_trans_sf"/>
</dbReference>
<dbReference type="EMBL" id="HBGS01053606">
    <property type="protein sequence ID" value="CAD9472442.1"/>
    <property type="molecule type" value="Transcribed_RNA"/>
</dbReference>
<evidence type="ECO:0000256" key="5">
    <source>
        <dbReference type="SAM" id="MobiDB-lite"/>
    </source>
</evidence>
<dbReference type="InterPro" id="IPR020846">
    <property type="entry name" value="MFS_dom"/>
</dbReference>
<keyword evidence="3 6" id="KW-1133">Transmembrane helix</keyword>
<proteinExistence type="predicted"/>